<dbReference type="AlphaFoldDB" id="A0A9W6MP34"/>
<protein>
    <submittedName>
        <fullName evidence="3">Transcriptional regulator protein</fullName>
    </submittedName>
</protein>
<evidence type="ECO:0000256" key="1">
    <source>
        <dbReference type="ARBA" id="ARBA00023125"/>
    </source>
</evidence>
<dbReference type="Gene3D" id="1.10.260.40">
    <property type="entry name" value="lambda repressor-like DNA-binding domains"/>
    <property type="match status" value="1"/>
</dbReference>
<gene>
    <name evidence="3" type="ORF">GCM10017621_22300</name>
</gene>
<accession>A0A9W6MP34</accession>
<keyword evidence="4" id="KW-1185">Reference proteome</keyword>
<dbReference type="SUPFAM" id="SSF47413">
    <property type="entry name" value="lambda repressor-like DNA-binding domains"/>
    <property type="match status" value="1"/>
</dbReference>
<dbReference type="GO" id="GO:0003677">
    <property type="term" value="F:DNA binding"/>
    <property type="evidence" value="ECO:0007669"/>
    <property type="project" value="UniProtKB-KW"/>
</dbReference>
<reference evidence="3" key="1">
    <citation type="journal article" date="2014" name="Int. J. Syst. Evol. Microbiol.">
        <title>Complete genome sequence of Corynebacterium casei LMG S-19264T (=DSM 44701T), isolated from a smear-ripened cheese.</title>
        <authorList>
            <consortium name="US DOE Joint Genome Institute (JGI-PGF)"/>
            <person name="Walter F."/>
            <person name="Albersmeier A."/>
            <person name="Kalinowski J."/>
            <person name="Ruckert C."/>
        </authorList>
    </citation>
    <scope>NUCLEOTIDE SEQUENCE</scope>
    <source>
        <strain evidence="3">VKM B-1513</strain>
    </source>
</reference>
<dbReference type="SMART" id="SM00530">
    <property type="entry name" value="HTH_XRE"/>
    <property type="match status" value="1"/>
</dbReference>
<dbReference type="Pfam" id="PF01381">
    <property type="entry name" value="HTH_3"/>
    <property type="match status" value="1"/>
</dbReference>
<dbReference type="Proteomes" id="UP001143486">
    <property type="component" value="Unassembled WGS sequence"/>
</dbReference>
<dbReference type="InterPro" id="IPR001387">
    <property type="entry name" value="Cro/C1-type_HTH"/>
</dbReference>
<reference evidence="3" key="2">
    <citation type="submission" date="2023-01" db="EMBL/GenBank/DDBJ databases">
        <authorList>
            <person name="Sun Q."/>
            <person name="Evtushenko L."/>
        </authorList>
    </citation>
    <scope>NUCLEOTIDE SEQUENCE</scope>
    <source>
        <strain evidence="3">VKM B-1513</strain>
    </source>
</reference>
<evidence type="ECO:0000313" key="3">
    <source>
        <dbReference type="EMBL" id="GLK52722.1"/>
    </source>
</evidence>
<comment type="caution">
    <text evidence="3">The sequence shown here is derived from an EMBL/GenBank/DDBJ whole genome shotgun (WGS) entry which is preliminary data.</text>
</comment>
<dbReference type="PROSITE" id="PS50943">
    <property type="entry name" value="HTH_CROC1"/>
    <property type="match status" value="1"/>
</dbReference>
<dbReference type="PANTHER" id="PTHR46558">
    <property type="entry name" value="TRACRIPTIONAL REGULATORY PROTEIN-RELATED-RELATED"/>
    <property type="match status" value="1"/>
</dbReference>
<name>A0A9W6MP34_9PROT</name>
<feature type="domain" description="HTH cro/C1-type" evidence="2">
    <location>
        <begin position="10"/>
        <end position="64"/>
    </location>
</feature>
<evidence type="ECO:0000313" key="4">
    <source>
        <dbReference type="Proteomes" id="UP001143486"/>
    </source>
</evidence>
<evidence type="ECO:0000259" key="2">
    <source>
        <dbReference type="PROSITE" id="PS50943"/>
    </source>
</evidence>
<dbReference type="EMBL" id="BSFE01000006">
    <property type="protein sequence ID" value="GLK52722.1"/>
    <property type="molecule type" value="Genomic_DNA"/>
</dbReference>
<keyword evidence="1" id="KW-0238">DNA-binding</keyword>
<dbReference type="PANTHER" id="PTHR46558:SF11">
    <property type="entry name" value="HTH-TYPE TRANSCRIPTIONAL REGULATOR XRE"/>
    <property type="match status" value="1"/>
</dbReference>
<dbReference type="RefSeq" id="WP_271187085.1">
    <property type="nucleotide sequence ID" value="NZ_BSFE01000006.1"/>
</dbReference>
<dbReference type="CDD" id="cd00093">
    <property type="entry name" value="HTH_XRE"/>
    <property type="match status" value="1"/>
</dbReference>
<sequence>MTADGLENRLRELRARDGLTQAQLAEKVGVTRKTINTVENRVFVPSTILALKLAAALEVPVEEIFSLER</sequence>
<dbReference type="InterPro" id="IPR010982">
    <property type="entry name" value="Lambda_DNA-bd_dom_sf"/>
</dbReference>
<proteinExistence type="predicted"/>
<organism evidence="3 4">
    <name type="scientific">Maricaulis virginensis</name>
    <dbReference type="NCBI Taxonomy" id="144022"/>
    <lineage>
        <taxon>Bacteria</taxon>
        <taxon>Pseudomonadati</taxon>
        <taxon>Pseudomonadota</taxon>
        <taxon>Alphaproteobacteria</taxon>
        <taxon>Maricaulales</taxon>
        <taxon>Maricaulaceae</taxon>
        <taxon>Maricaulis</taxon>
    </lineage>
</organism>